<dbReference type="PANTHER" id="PTHR43024:SF1">
    <property type="entry name" value="UDP-N-ACETYLMURAMOYL-TRIPEPTIDE--D-ALANYL-D-ALANINE LIGASE"/>
    <property type="match status" value="1"/>
</dbReference>
<organism evidence="4">
    <name type="scientific">Staphylococcus simulans</name>
    <dbReference type="NCBI Taxonomy" id="1286"/>
    <lineage>
        <taxon>Bacteria</taxon>
        <taxon>Bacillati</taxon>
        <taxon>Bacillota</taxon>
        <taxon>Bacilli</taxon>
        <taxon>Bacillales</taxon>
        <taxon>Staphylococcaceae</taxon>
        <taxon>Staphylococcus</taxon>
    </lineage>
</organism>
<name>A0A6N3DHV8_STASI</name>
<dbReference type="AlphaFoldDB" id="A0A6N3DHV8"/>
<evidence type="ECO:0000313" key="4">
    <source>
        <dbReference type="EMBL" id="VYU26391.1"/>
    </source>
</evidence>
<dbReference type="Gene3D" id="3.40.1190.10">
    <property type="entry name" value="Mur-like, catalytic domain"/>
    <property type="match status" value="1"/>
</dbReference>
<dbReference type="Gene3D" id="3.90.190.20">
    <property type="entry name" value="Mur ligase, C-terminal domain"/>
    <property type="match status" value="1"/>
</dbReference>
<evidence type="ECO:0000256" key="3">
    <source>
        <dbReference type="ARBA" id="ARBA00022840"/>
    </source>
</evidence>
<accession>A0A6N3DHV8</accession>
<evidence type="ECO:0000256" key="1">
    <source>
        <dbReference type="ARBA" id="ARBA00022598"/>
    </source>
</evidence>
<dbReference type="InterPro" id="IPR036615">
    <property type="entry name" value="Mur_ligase_C_dom_sf"/>
</dbReference>
<dbReference type="Pfam" id="PF08245">
    <property type="entry name" value="Mur_ligase_M"/>
    <property type="match status" value="1"/>
</dbReference>
<proteinExistence type="predicted"/>
<dbReference type="InterPro" id="IPR013221">
    <property type="entry name" value="Mur_ligase_cen"/>
</dbReference>
<keyword evidence="1 4" id="KW-0436">Ligase</keyword>
<keyword evidence="3" id="KW-0067">ATP-binding</keyword>
<protein>
    <submittedName>
        <fullName evidence="4">UDP-N-acetylmuramoyl-tripeptide--D-alanyl-D-alanine ligase</fullName>
        <ecNumber evidence="4">6.3.2.10</ecNumber>
    </submittedName>
</protein>
<dbReference type="GO" id="GO:0047480">
    <property type="term" value="F:UDP-N-acetylmuramoyl-tripeptide-D-alanyl-D-alanine ligase activity"/>
    <property type="evidence" value="ECO:0007669"/>
    <property type="project" value="UniProtKB-EC"/>
</dbReference>
<dbReference type="GO" id="GO:0005524">
    <property type="term" value="F:ATP binding"/>
    <property type="evidence" value="ECO:0007669"/>
    <property type="project" value="UniProtKB-KW"/>
</dbReference>
<gene>
    <name evidence="4" type="primary">murF_2</name>
    <name evidence="4" type="ORF">SSLFYP27_01814</name>
</gene>
<dbReference type="SUPFAM" id="SSF53244">
    <property type="entry name" value="MurD-like peptide ligases, peptide-binding domain"/>
    <property type="match status" value="1"/>
</dbReference>
<dbReference type="EC" id="6.3.2.10" evidence="4"/>
<dbReference type="InterPro" id="IPR051046">
    <property type="entry name" value="MurCDEF_CellWall_CoF430Synth"/>
</dbReference>
<dbReference type="EMBL" id="CACRUO010000038">
    <property type="protein sequence ID" value="VYU26391.1"/>
    <property type="molecule type" value="Genomic_DNA"/>
</dbReference>
<dbReference type="RefSeq" id="WP_096754260.1">
    <property type="nucleotide sequence ID" value="NZ_CACRUO010000038.1"/>
</dbReference>
<sequence length="686" mass="78333">MLTIKKIYNIIGGELKDASNKESNEINDFETVYHLIKSKKTAYFSPNKETWSRELGRNKNALDGNDLVDRQNGEIGLIITEKYISDLTFNTPQIIIEDSVQALKKLAIYIRNQYKNPVIAITGSMGKSSTRKLITSLLSDFNVLENRGNNNVRAAIYSNMLKLIKNPDFAVIETSMNAINYLENTAIYLKPDIAIITGIGEAHFSTFKSVKDIAKIKTRIFEGLSDNGTAIINNDTLYADYLVNKAQEKTNNVLTYGINKDSKVDLSVDNIRYNKGNIEFLIENQNNEKEVYQINTISKGMVYNALASILVLKSLNLPIKKKSLKKFKPFSKILSLKEIQTKSHKLTLLDDTHNASLPAMINAIRAFNSQTKFYSGNKIIAIGKISDLGHKSSSIHLQLVEELECCNADYILCKDTELKQVVNKVRNKNITWYPNKELLINDLKYLCNEDSLTLLKSSVTGTDFPEIAKSLPDILEMNDIEFDGDNLFEKLSKVGKSYIRINNETGQIIEKFNSNQSQTIEGMSPLIYYLKAIDEKLEDRIISMKSWPTNNSKNGYVEGLKIHIYTLLKNMTNSPHPSEIYELANELFDNHIERKEYINQLIQQLKLSTAIATNLTGRFRSKERQSYTVNDLYQVYKYYKYDLFKFSNTFILGLKYKSGFIRGEKETIIFTSYQDPKSEFDCFLSI</sequence>
<dbReference type="PANTHER" id="PTHR43024">
    <property type="entry name" value="UDP-N-ACETYLMURAMOYL-TRIPEPTIDE--D-ALANYL-D-ALANINE LIGASE"/>
    <property type="match status" value="1"/>
</dbReference>
<dbReference type="SUPFAM" id="SSF53623">
    <property type="entry name" value="MurD-like peptide ligases, catalytic domain"/>
    <property type="match status" value="1"/>
</dbReference>
<dbReference type="InterPro" id="IPR036565">
    <property type="entry name" value="Mur-like_cat_sf"/>
</dbReference>
<keyword evidence="2" id="KW-0547">Nucleotide-binding</keyword>
<reference evidence="4" key="1">
    <citation type="submission" date="2019-11" db="EMBL/GenBank/DDBJ databases">
        <authorList>
            <person name="Feng L."/>
        </authorList>
    </citation>
    <scope>NUCLEOTIDE SEQUENCE</scope>
    <source>
        <strain evidence="4">SsimulansLFYP27</strain>
    </source>
</reference>
<evidence type="ECO:0000256" key="2">
    <source>
        <dbReference type="ARBA" id="ARBA00022741"/>
    </source>
</evidence>